<dbReference type="NCBIfam" id="NF041043">
    <property type="entry name" value="BPSS1780_fam"/>
    <property type="match status" value="1"/>
</dbReference>
<proteinExistence type="predicted"/>
<dbReference type="Proteomes" id="UP000614287">
    <property type="component" value="Unassembled WGS sequence"/>
</dbReference>
<accession>A0A8J3CKX1</accession>
<feature type="transmembrane region" description="Helical" evidence="1">
    <location>
        <begin position="258"/>
        <end position="279"/>
    </location>
</feature>
<evidence type="ECO:0000256" key="1">
    <source>
        <dbReference type="SAM" id="Phobius"/>
    </source>
</evidence>
<dbReference type="EMBL" id="BMZG01000001">
    <property type="protein sequence ID" value="GHA63913.1"/>
    <property type="molecule type" value="Genomic_DNA"/>
</dbReference>
<evidence type="ECO:0000313" key="2">
    <source>
        <dbReference type="EMBL" id="GHA63913.1"/>
    </source>
</evidence>
<keyword evidence="1" id="KW-0472">Membrane</keyword>
<organism evidence="2 3">
    <name type="scientific">Formosimonas limnophila</name>
    <dbReference type="NCBI Taxonomy" id="1384487"/>
    <lineage>
        <taxon>Bacteria</taxon>
        <taxon>Pseudomonadati</taxon>
        <taxon>Pseudomonadota</taxon>
        <taxon>Betaproteobacteria</taxon>
        <taxon>Burkholderiales</taxon>
        <taxon>Burkholderiaceae</taxon>
        <taxon>Formosimonas</taxon>
    </lineage>
</organism>
<reference evidence="2" key="2">
    <citation type="submission" date="2020-09" db="EMBL/GenBank/DDBJ databases">
        <authorList>
            <person name="Sun Q."/>
            <person name="Kim S."/>
        </authorList>
    </citation>
    <scope>NUCLEOTIDE SEQUENCE</scope>
    <source>
        <strain evidence="2">KCTC 32501</strain>
    </source>
</reference>
<comment type="caution">
    <text evidence="2">The sequence shown here is derived from an EMBL/GenBank/DDBJ whole genome shotgun (WGS) entry which is preliminary data.</text>
</comment>
<gene>
    <name evidence="2" type="ORF">GCM10009007_00270</name>
</gene>
<feature type="transmembrane region" description="Helical" evidence="1">
    <location>
        <begin position="108"/>
        <end position="126"/>
    </location>
</feature>
<dbReference type="InterPro" id="IPR047798">
    <property type="entry name" value="BPSS1780-like"/>
</dbReference>
<keyword evidence="1" id="KW-0812">Transmembrane</keyword>
<reference evidence="2" key="1">
    <citation type="journal article" date="2014" name="Int. J. Syst. Evol. Microbiol.">
        <title>Complete genome sequence of Corynebacterium casei LMG S-19264T (=DSM 44701T), isolated from a smear-ripened cheese.</title>
        <authorList>
            <consortium name="US DOE Joint Genome Institute (JGI-PGF)"/>
            <person name="Walter F."/>
            <person name="Albersmeier A."/>
            <person name="Kalinowski J."/>
            <person name="Ruckert C."/>
        </authorList>
    </citation>
    <scope>NUCLEOTIDE SEQUENCE</scope>
    <source>
        <strain evidence="2">KCTC 32501</strain>
    </source>
</reference>
<keyword evidence="1" id="KW-1133">Transmembrane helix</keyword>
<sequence>MNDTSTPTTTTLSFKIASMPIGSGFTWFKNGFLLLKAQPWSLFITAAWTILLSLLINSVPFIGLALSTVVMPALSFGMADVAQKIRLQQGVTPFDVFSGFHANHRTRLFALGAIIAIIPAAVALILQQVDTTPIAKAIELFSNTQPATNLSEATTIASENRLKLENLYFNDPAFYKAINSLYLLTFTMMGLIALFVYSPLFLVWQNTSPLRAMLYSVITILKNILPLIVLGCLMLFAFFVISILLSILTAVAPLISTWLILPAICLFTALNYAVIFASYHNIIMASLKKAVNQNPMSANT</sequence>
<feature type="transmembrane region" description="Helical" evidence="1">
    <location>
        <begin position="181"/>
        <end position="204"/>
    </location>
</feature>
<dbReference type="AlphaFoldDB" id="A0A8J3CKX1"/>
<protein>
    <submittedName>
        <fullName evidence="2">Uncharacterized protein</fullName>
    </submittedName>
</protein>
<keyword evidence="3" id="KW-1185">Reference proteome</keyword>
<name>A0A8J3CKX1_9BURK</name>
<dbReference type="RefSeq" id="WP_189490113.1">
    <property type="nucleotide sequence ID" value="NZ_BMZG01000001.1"/>
</dbReference>
<feature type="transmembrane region" description="Helical" evidence="1">
    <location>
        <begin position="40"/>
        <end position="56"/>
    </location>
</feature>
<feature type="transmembrane region" description="Helical" evidence="1">
    <location>
        <begin position="224"/>
        <end position="252"/>
    </location>
</feature>
<evidence type="ECO:0000313" key="3">
    <source>
        <dbReference type="Proteomes" id="UP000614287"/>
    </source>
</evidence>
<feature type="transmembrane region" description="Helical" evidence="1">
    <location>
        <begin position="12"/>
        <end position="28"/>
    </location>
</feature>